<evidence type="ECO:0000256" key="6">
    <source>
        <dbReference type="SAM" id="MobiDB-lite"/>
    </source>
</evidence>
<dbReference type="GO" id="GO:0032977">
    <property type="term" value="F:membrane insertase activity"/>
    <property type="evidence" value="ECO:0007669"/>
    <property type="project" value="InterPro"/>
</dbReference>
<reference evidence="8" key="1">
    <citation type="journal article" date="2020" name="Stud. Mycol.">
        <title>101 Dothideomycetes genomes: a test case for predicting lifestyles and emergence of pathogens.</title>
        <authorList>
            <person name="Haridas S."/>
            <person name="Albert R."/>
            <person name="Binder M."/>
            <person name="Bloem J."/>
            <person name="Labutti K."/>
            <person name="Salamov A."/>
            <person name="Andreopoulos B."/>
            <person name="Baker S."/>
            <person name="Barry K."/>
            <person name="Bills G."/>
            <person name="Bluhm B."/>
            <person name="Cannon C."/>
            <person name="Castanera R."/>
            <person name="Culley D."/>
            <person name="Daum C."/>
            <person name="Ezra D."/>
            <person name="Gonzalez J."/>
            <person name="Henrissat B."/>
            <person name="Kuo A."/>
            <person name="Liang C."/>
            <person name="Lipzen A."/>
            <person name="Lutzoni F."/>
            <person name="Magnuson J."/>
            <person name="Mondo S."/>
            <person name="Nolan M."/>
            <person name="Ohm R."/>
            <person name="Pangilinan J."/>
            <person name="Park H.-J."/>
            <person name="Ramirez L."/>
            <person name="Alfaro M."/>
            <person name="Sun H."/>
            <person name="Tritt A."/>
            <person name="Yoshinaga Y."/>
            <person name="Zwiers L.-H."/>
            <person name="Turgeon B."/>
            <person name="Goodwin S."/>
            <person name="Spatafora J."/>
            <person name="Crous P."/>
            <person name="Grigoriev I."/>
        </authorList>
    </citation>
    <scope>NUCLEOTIDE SEQUENCE</scope>
    <source>
        <strain evidence="8">CBS 130266</strain>
    </source>
</reference>
<evidence type="ECO:0000256" key="5">
    <source>
        <dbReference type="ARBA" id="ARBA00023136"/>
    </source>
</evidence>
<organism evidence="8 9">
    <name type="scientific">Tothia fuscella</name>
    <dbReference type="NCBI Taxonomy" id="1048955"/>
    <lineage>
        <taxon>Eukaryota</taxon>
        <taxon>Fungi</taxon>
        <taxon>Dikarya</taxon>
        <taxon>Ascomycota</taxon>
        <taxon>Pezizomycotina</taxon>
        <taxon>Dothideomycetes</taxon>
        <taxon>Pleosporomycetidae</taxon>
        <taxon>Venturiales</taxon>
        <taxon>Cylindrosympodiaceae</taxon>
        <taxon>Tothia</taxon>
    </lineage>
</organism>
<dbReference type="EMBL" id="MU007029">
    <property type="protein sequence ID" value="KAF2431889.1"/>
    <property type="molecule type" value="Genomic_DNA"/>
</dbReference>
<keyword evidence="5 7" id="KW-0472">Membrane</keyword>
<feature type="region of interest" description="Disordered" evidence="6">
    <location>
        <begin position="236"/>
        <end position="256"/>
    </location>
</feature>
<proteinExistence type="inferred from homology"/>
<dbReference type="GO" id="GO:0033617">
    <property type="term" value="P:mitochondrial respiratory chain complex IV assembly"/>
    <property type="evidence" value="ECO:0007669"/>
    <property type="project" value="TreeGrafter"/>
</dbReference>
<comment type="subcellular location">
    <subcellularLocation>
        <location evidence="1">Membrane</location>
        <topology evidence="1">Multi-pass membrane protein</topology>
    </subcellularLocation>
</comment>
<dbReference type="PANTHER" id="PTHR12428:SF65">
    <property type="entry name" value="CYTOCHROME C OXIDASE ASSEMBLY PROTEIN COX18, MITOCHONDRIAL"/>
    <property type="match status" value="1"/>
</dbReference>
<dbReference type="AlphaFoldDB" id="A0A9P4NTI0"/>
<dbReference type="GO" id="GO:0005743">
    <property type="term" value="C:mitochondrial inner membrane"/>
    <property type="evidence" value="ECO:0007669"/>
    <property type="project" value="TreeGrafter"/>
</dbReference>
<keyword evidence="3 7" id="KW-0812">Transmembrane</keyword>
<evidence type="ECO:0000256" key="7">
    <source>
        <dbReference type="SAM" id="Phobius"/>
    </source>
</evidence>
<feature type="transmembrane region" description="Helical" evidence="7">
    <location>
        <begin position="62"/>
        <end position="83"/>
    </location>
</feature>
<dbReference type="PANTHER" id="PTHR12428">
    <property type="entry name" value="OXA1"/>
    <property type="match status" value="1"/>
</dbReference>
<protein>
    <submittedName>
        <fullName evidence="8">Uncharacterized protein</fullName>
    </submittedName>
</protein>
<dbReference type="GO" id="GO:0032979">
    <property type="term" value="P:protein insertion into mitochondrial inner membrane from matrix"/>
    <property type="evidence" value="ECO:0007669"/>
    <property type="project" value="TreeGrafter"/>
</dbReference>
<evidence type="ECO:0000256" key="1">
    <source>
        <dbReference type="ARBA" id="ARBA00004141"/>
    </source>
</evidence>
<keyword evidence="4 7" id="KW-1133">Transmembrane helix</keyword>
<feature type="transmembrane region" description="Helical" evidence="7">
    <location>
        <begin position="323"/>
        <end position="346"/>
    </location>
</feature>
<dbReference type="Proteomes" id="UP000800235">
    <property type="component" value="Unassembled WGS sequence"/>
</dbReference>
<evidence type="ECO:0000256" key="4">
    <source>
        <dbReference type="ARBA" id="ARBA00022989"/>
    </source>
</evidence>
<accession>A0A9P4NTI0</accession>
<name>A0A9P4NTI0_9PEZI</name>
<dbReference type="OrthoDB" id="2148490at2759"/>
<evidence type="ECO:0000256" key="2">
    <source>
        <dbReference type="ARBA" id="ARBA00009877"/>
    </source>
</evidence>
<gene>
    <name evidence="8" type="ORF">EJ08DRAFT_732964</name>
</gene>
<dbReference type="InterPro" id="IPR001708">
    <property type="entry name" value="YidC/ALB3/OXA1/COX18"/>
</dbReference>
<keyword evidence="9" id="KW-1185">Reference proteome</keyword>
<evidence type="ECO:0000256" key="3">
    <source>
        <dbReference type="ARBA" id="ARBA00022692"/>
    </source>
</evidence>
<evidence type="ECO:0000313" key="9">
    <source>
        <dbReference type="Proteomes" id="UP000800235"/>
    </source>
</evidence>
<evidence type="ECO:0000313" key="8">
    <source>
        <dbReference type="EMBL" id="KAF2431889.1"/>
    </source>
</evidence>
<sequence>MSRLLRRLIPPPRTPLQSLLRLPPTMRTTIYNHPSQSRQISLFLTDFPHTILTTLHATGLTWTYAIPISALLIRLFITATITLPSRYSIQRHMQIIPFQSAYRHSQNALMVAEIKDRRRVKGTVDRVATQNTVDERCKVYDAKLEGEYTKYGFKFWRWWPLLQFPVFLGAMETMRAMIGMKSGILGMLVAPLGTGESGMEKQDVVETATTTAATAIPSTPTKLHTEQEMTINELFAPNTIPDSPPPSSSPTTDPDTYYNTTWLEPTMSIEGPFWITDLTLSDPTTLTPLLVSILMICNILFTGPKPLPGVVLSPGKRGLQRGLVVFAVLLWPLTMQFPAGLVYYWAWSSGWGLGVNLWLDRVYPLRPAVRGCRRPLRNN</sequence>
<comment type="caution">
    <text evidence="8">The sequence shown here is derived from an EMBL/GenBank/DDBJ whole genome shotgun (WGS) entry which is preliminary data.</text>
</comment>
<comment type="similarity">
    <text evidence="2">Belongs to the OXA1/ALB3/YidC family.</text>
</comment>